<dbReference type="Proteomes" id="UP000005801">
    <property type="component" value="Unassembled WGS sequence"/>
</dbReference>
<sequence length="655" mass="72473">MGCERANSVEAEAQANSKRVTASSTNDATEPIVDVDFGFRIDHPGEGWKLLGEADVKQFNPDAEAGMLHDSGLLCIVIVSRTPDMGLEAAAEFVGQQKFPKQVIESSRDVETSGVPGKQHIFTAEVGGVAYRYESTVYYRQDHVYQVLSSTLASKPASDLDSSQDTFAFLDGEVRGRQIIAPRIERYDGVGARVRDGRFESGVSGLQIEPPEGWGILVGSQRERIHPDSEVVFSLGKDAFVAITTETVSTDGQAGMVGFLRTRGGELFGEARGEGQTHELAGIPVSFQTYRSDPFEYQHGVFSHGSAVIQVSSWYTVPLADELRPSVEALYAAFTSIPGDERERLVRSLRETPAQQRRFEPDRSYWGGTFRDFANDLSWRCPQGMWGVDSFDAAREQRPDAVLQAQNIEASVMVSLEVWAADGASPADILDRELEGRELVSRSTASVDGVPVQRGLSSGRVNGVEFRYATLVAVHHGQNVLMEAWTANPGAVQDEAMARALANLRFHDRLEPVETLGRTRVDRLFGRRFEIPAGFELSQSELVGSERVEVWKSGRRELTAWSLSFVNGLQEESWIYDFIEQNARDRISALGRFGAPERSEVEISGRKGRHLRWSAAGGLSRVEADFLVHELTVFAFVYSNFSEAEMAEVRRSQQL</sequence>
<proteinExistence type="predicted"/>
<dbReference type="RefSeq" id="WP_006974536.1">
    <property type="nucleotide sequence ID" value="NZ_ABCS01000068.1"/>
</dbReference>
<protein>
    <submittedName>
        <fullName evidence="2">Uncharacterized protein</fullName>
    </submittedName>
</protein>
<feature type="region of interest" description="Disordered" evidence="1">
    <location>
        <begin position="1"/>
        <end position="26"/>
    </location>
</feature>
<evidence type="ECO:0000313" key="2">
    <source>
        <dbReference type="EMBL" id="EDM76269.1"/>
    </source>
</evidence>
<feature type="compositionally biased region" description="Polar residues" evidence="1">
    <location>
        <begin position="14"/>
        <end position="26"/>
    </location>
</feature>
<name>A6GCU5_9BACT</name>
<dbReference type="EMBL" id="ABCS01000068">
    <property type="protein sequence ID" value="EDM76269.1"/>
    <property type="molecule type" value="Genomic_DNA"/>
</dbReference>
<evidence type="ECO:0000256" key="1">
    <source>
        <dbReference type="SAM" id="MobiDB-lite"/>
    </source>
</evidence>
<evidence type="ECO:0000313" key="3">
    <source>
        <dbReference type="Proteomes" id="UP000005801"/>
    </source>
</evidence>
<reference evidence="2 3" key="1">
    <citation type="submission" date="2007-06" db="EMBL/GenBank/DDBJ databases">
        <authorList>
            <person name="Shimkets L."/>
            <person name="Ferriera S."/>
            <person name="Johnson J."/>
            <person name="Kravitz S."/>
            <person name="Beeson K."/>
            <person name="Sutton G."/>
            <person name="Rogers Y.-H."/>
            <person name="Friedman R."/>
            <person name="Frazier M."/>
            <person name="Venter J.C."/>
        </authorList>
    </citation>
    <scope>NUCLEOTIDE SEQUENCE [LARGE SCALE GENOMIC DNA]</scope>
    <source>
        <strain evidence="2 3">SIR-1</strain>
    </source>
</reference>
<keyword evidence="3" id="KW-1185">Reference proteome</keyword>
<organism evidence="2 3">
    <name type="scientific">Plesiocystis pacifica SIR-1</name>
    <dbReference type="NCBI Taxonomy" id="391625"/>
    <lineage>
        <taxon>Bacteria</taxon>
        <taxon>Pseudomonadati</taxon>
        <taxon>Myxococcota</taxon>
        <taxon>Polyangia</taxon>
        <taxon>Nannocystales</taxon>
        <taxon>Nannocystaceae</taxon>
        <taxon>Plesiocystis</taxon>
    </lineage>
</organism>
<gene>
    <name evidence="2" type="ORF">PPSIR1_07752</name>
</gene>
<comment type="caution">
    <text evidence="2">The sequence shown here is derived from an EMBL/GenBank/DDBJ whole genome shotgun (WGS) entry which is preliminary data.</text>
</comment>
<dbReference type="AlphaFoldDB" id="A6GCU5"/>
<accession>A6GCU5</accession>